<feature type="region of interest" description="Disordered" evidence="1">
    <location>
        <begin position="1"/>
        <end position="59"/>
    </location>
</feature>
<accession>A0ABN3R8N8</accession>
<keyword evidence="3" id="KW-1185">Reference proteome</keyword>
<gene>
    <name evidence="2" type="ORF">GCM10009864_06380</name>
</gene>
<comment type="caution">
    <text evidence="2">The sequence shown here is derived from an EMBL/GenBank/DDBJ whole genome shotgun (WGS) entry which is preliminary data.</text>
</comment>
<evidence type="ECO:0000256" key="1">
    <source>
        <dbReference type="SAM" id="MobiDB-lite"/>
    </source>
</evidence>
<dbReference type="EMBL" id="BAAARK010000001">
    <property type="protein sequence ID" value="GAA2646568.1"/>
    <property type="molecule type" value="Genomic_DNA"/>
</dbReference>
<evidence type="ECO:0000313" key="2">
    <source>
        <dbReference type="EMBL" id="GAA2646568.1"/>
    </source>
</evidence>
<reference evidence="2 3" key="1">
    <citation type="journal article" date="2019" name="Int. J. Syst. Evol. Microbiol.">
        <title>The Global Catalogue of Microorganisms (GCM) 10K type strain sequencing project: providing services to taxonomists for standard genome sequencing and annotation.</title>
        <authorList>
            <consortium name="The Broad Institute Genomics Platform"/>
            <consortium name="The Broad Institute Genome Sequencing Center for Infectious Disease"/>
            <person name="Wu L."/>
            <person name="Ma J."/>
        </authorList>
    </citation>
    <scope>NUCLEOTIDE SEQUENCE [LARGE SCALE GENOMIC DNA]</scope>
    <source>
        <strain evidence="2 3">JCM 16374</strain>
    </source>
</reference>
<proteinExistence type="predicted"/>
<feature type="compositionally biased region" description="Low complexity" evidence="1">
    <location>
        <begin position="1"/>
        <end position="18"/>
    </location>
</feature>
<evidence type="ECO:0008006" key="4">
    <source>
        <dbReference type="Google" id="ProtNLM"/>
    </source>
</evidence>
<feature type="compositionally biased region" description="Low complexity" evidence="1">
    <location>
        <begin position="35"/>
        <end position="49"/>
    </location>
</feature>
<evidence type="ECO:0000313" key="3">
    <source>
        <dbReference type="Proteomes" id="UP001500994"/>
    </source>
</evidence>
<protein>
    <recommendedName>
        <fullName evidence="4">Secreted protein</fullName>
    </recommendedName>
</protein>
<dbReference type="Proteomes" id="UP001500994">
    <property type="component" value="Unassembled WGS sequence"/>
</dbReference>
<name>A0ABN3R8N8_9ACTN</name>
<organism evidence="2 3">
    <name type="scientific">Streptomyces lunalinharesii</name>
    <dbReference type="NCBI Taxonomy" id="333384"/>
    <lineage>
        <taxon>Bacteria</taxon>
        <taxon>Bacillati</taxon>
        <taxon>Actinomycetota</taxon>
        <taxon>Actinomycetes</taxon>
        <taxon>Kitasatosporales</taxon>
        <taxon>Streptomycetaceae</taxon>
        <taxon>Streptomyces</taxon>
    </lineage>
</organism>
<sequence length="82" mass="8892">MLMLLSVAGAAGPASSSDASERAARRPGTHRSGRSVRAGPPARRAPYAGQRTARVAGQGVHRGEYRHVVRHVMLLRTRYSTW</sequence>
<feature type="compositionally biased region" description="Basic residues" evidence="1">
    <location>
        <begin position="25"/>
        <end position="34"/>
    </location>
</feature>